<gene>
    <name evidence="4" type="ORF">PDM29_17945</name>
</gene>
<evidence type="ECO:0000313" key="4">
    <source>
        <dbReference type="EMBL" id="WNH52194.1"/>
    </source>
</evidence>
<organism evidence="4 5">
    <name type="scientific">Stenotrophomonas oahuensis</name>
    <dbReference type="NCBI Taxonomy" id="3003271"/>
    <lineage>
        <taxon>Bacteria</taxon>
        <taxon>Pseudomonadati</taxon>
        <taxon>Pseudomonadota</taxon>
        <taxon>Gammaproteobacteria</taxon>
        <taxon>Lysobacterales</taxon>
        <taxon>Lysobacteraceae</taxon>
        <taxon>Stenotrophomonas</taxon>
    </lineage>
</organism>
<dbReference type="InterPro" id="IPR051551">
    <property type="entry name" value="Autotransporter_adhesion"/>
</dbReference>
<dbReference type="Pfam" id="PF03797">
    <property type="entry name" value="Autotransporter"/>
    <property type="match status" value="1"/>
</dbReference>
<dbReference type="CDD" id="cd01344">
    <property type="entry name" value="PL2_Passenger_AT"/>
    <property type="match status" value="1"/>
</dbReference>
<dbReference type="InterPro" id="IPR043990">
    <property type="entry name" value="AC_1"/>
</dbReference>
<feature type="region of interest" description="Disordered" evidence="2">
    <location>
        <begin position="645"/>
        <end position="680"/>
    </location>
</feature>
<dbReference type="PROSITE" id="PS51208">
    <property type="entry name" value="AUTOTRANSPORTER"/>
    <property type="match status" value="1"/>
</dbReference>
<dbReference type="InterPro" id="IPR005546">
    <property type="entry name" value="Autotransporte_beta"/>
</dbReference>
<keyword evidence="5" id="KW-1185">Reference proteome</keyword>
<evidence type="ECO:0000256" key="2">
    <source>
        <dbReference type="SAM" id="MobiDB-lite"/>
    </source>
</evidence>
<dbReference type="SUPFAM" id="SSF51126">
    <property type="entry name" value="Pectin lyase-like"/>
    <property type="match status" value="1"/>
</dbReference>
<dbReference type="SMART" id="SM00869">
    <property type="entry name" value="Autotransporter"/>
    <property type="match status" value="1"/>
</dbReference>
<dbReference type="PANTHER" id="PTHR35037">
    <property type="entry name" value="C-TERMINAL REGION OF AIDA-LIKE PROTEIN"/>
    <property type="match status" value="1"/>
</dbReference>
<proteinExistence type="predicted"/>
<accession>A0ABY9YMT0</accession>
<dbReference type="PANTHER" id="PTHR35037:SF3">
    <property type="entry name" value="C-TERMINAL REGION OF AIDA-LIKE PROTEIN"/>
    <property type="match status" value="1"/>
</dbReference>
<sequence length="1004" mass="106636">MAYTKRIAWNRATGRFDVVLDYTAAAEQDVARRLPKAWLMGAATLTGLTGTAAAAPSTSTYQKASDDQLNGLDGESIRIFHYDTGINPLSLTDADAATALGEPDMTGFADNVLKVDGQYVGLFSKTENGQTVENQMSYQALHGGGHGAWMSYSLLHIVPDATLLTGSGSTVDDWWNAFATASDPDGFGARTMSASYFVWYPSQITDDRLNSVPTSWRNAWREIKDNDALILLAAGNSGSGNTQVVQPFVYGTVPLEDAQYYGNYVVVVATPGGNTTGQYNWSRQNCGHAMYWCLAAVEGTLQRDASGNILRAANGHWSYSLAGGTSWSAPNANAITALVAERYPWMSARNLMEVVLGTATDMSTTDRSANANLLAGINAYSGWGEINPDAALGGYGQFAWGQSKLDIPAGVTAYFDNNIGDDRADTVTTGIYNNDAASLGGVSRTLAGGFDKTGSGTLVLNGNNTYRGSGNVRAGRVVVNGTNNQAAFTVAPGAVLQAGDNTQGMSVGSLDNAGTLALPHRGTEFDVLGDYAGQDLSRLWVDAYLADAATTETALLHIGGSSTGSTQVSIDNAGGPGGLIARTEAQSWGHKVIQVDGTSGAEFVQAGRVVAGAYDYQLRRGGANSADAANRNWYLSSSIEAVPVPVPEPMPTPTPEPTPTPVPTPEPSPAPVEPVPSPMPAEPVPLPGDGQQMLRPEAAAYLASAIASRSMFNDDRPGRVTGDRYSPTRWRDKGHRDIWASVRGNEHRFNASGGAAVDGRWQTLQVGTSQMLSDQWSVGVKGGQGQYDVDSTSRSTGYRARGRSTGVMLGVYADYRQSLDDATGLSLAFDSSGTRMRHRIQGDGLAQERFRSTDWSTSAEAGYGFALNASLDGKVVLRPHVGLEWSRSGPSALTEANGTELRFERSAPLRSRVGLDVMGDFHAGKAIRFQPYIGAQLIRQGSKTSLLMDGSEVEIDGSEQITQFRAGVQARLSTNMRAEIGLRRDTGNGGYRQTTAKAELSMSF</sequence>
<dbReference type="InterPro" id="IPR012332">
    <property type="entry name" value="Autotransporter_pectin_lyase_C"/>
</dbReference>
<dbReference type="NCBIfam" id="TIGR02601">
    <property type="entry name" value="autotrns_rpt"/>
    <property type="match status" value="1"/>
</dbReference>
<dbReference type="SUPFAM" id="SSF103515">
    <property type="entry name" value="Autotransporter"/>
    <property type="match status" value="1"/>
</dbReference>
<dbReference type="InterPro" id="IPR006315">
    <property type="entry name" value="OM_autotransptr_brl_dom"/>
</dbReference>
<dbReference type="Pfam" id="PF00082">
    <property type="entry name" value="Peptidase_S8"/>
    <property type="match status" value="1"/>
</dbReference>
<name>A0ABY9YMT0_9GAMM</name>
<evidence type="ECO:0000313" key="5">
    <source>
        <dbReference type="Proteomes" id="UP001302072"/>
    </source>
</evidence>
<dbReference type="InterPro" id="IPR013425">
    <property type="entry name" value="Autotrns_rpt"/>
</dbReference>
<reference evidence="4 5" key="1">
    <citation type="submission" date="2022-12" db="EMBL/GenBank/DDBJ databases">
        <title>Two new species, Stenotrophomonas aracearum and Stenotrophomonas oahuensis, isolated from Anthurium (Araceae family) in Hawaii.</title>
        <authorList>
            <person name="Chunag S.C."/>
            <person name="Dobhal S."/>
            <person name="Alvarez A."/>
            <person name="Arif M."/>
        </authorList>
    </citation>
    <scope>NUCLEOTIDE SEQUENCE [LARGE SCALE GENOMIC DNA]</scope>
    <source>
        <strain evidence="4 5">A5586</strain>
    </source>
</reference>
<dbReference type="EMBL" id="CP115541">
    <property type="protein sequence ID" value="WNH52194.1"/>
    <property type="molecule type" value="Genomic_DNA"/>
</dbReference>
<dbReference type="NCBIfam" id="TIGR01414">
    <property type="entry name" value="autotrans_barl"/>
    <property type="match status" value="1"/>
</dbReference>
<dbReference type="Pfam" id="PF12951">
    <property type="entry name" value="PATR"/>
    <property type="match status" value="1"/>
</dbReference>
<protein>
    <submittedName>
        <fullName evidence="4">Autotransporter outer membrane beta-barrel domain-containing protein</fullName>
    </submittedName>
</protein>
<feature type="domain" description="Autotransporter" evidence="3">
    <location>
        <begin position="731"/>
        <end position="1004"/>
    </location>
</feature>
<dbReference type="Gene3D" id="2.40.128.130">
    <property type="entry name" value="Autotransporter beta-domain"/>
    <property type="match status" value="1"/>
</dbReference>
<dbReference type="RefSeq" id="WP_311191399.1">
    <property type="nucleotide sequence ID" value="NZ_CP115541.1"/>
</dbReference>
<dbReference type="InterPro" id="IPR011050">
    <property type="entry name" value="Pectin_lyase_fold/virulence"/>
</dbReference>
<dbReference type="InterPro" id="IPR036709">
    <property type="entry name" value="Autotransporte_beta_dom_sf"/>
</dbReference>
<dbReference type="Gene3D" id="2.160.20.20">
    <property type="match status" value="1"/>
</dbReference>
<dbReference type="Proteomes" id="UP001302072">
    <property type="component" value="Chromosome"/>
</dbReference>
<evidence type="ECO:0000256" key="1">
    <source>
        <dbReference type="ARBA" id="ARBA00022729"/>
    </source>
</evidence>
<dbReference type="InterPro" id="IPR000209">
    <property type="entry name" value="Peptidase_S8/S53_dom"/>
</dbReference>
<keyword evidence="1" id="KW-0732">Signal</keyword>
<evidence type="ECO:0000259" key="3">
    <source>
        <dbReference type="PROSITE" id="PS51208"/>
    </source>
</evidence>
<dbReference type="Pfam" id="PF18883">
    <property type="entry name" value="AC_1"/>
    <property type="match status" value="1"/>
</dbReference>